<evidence type="ECO:0000256" key="4">
    <source>
        <dbReference type="ARBA" id="ARBA00022679"/>
    </source>
</evidence>
<keyword evidence="4" id="KW-0808">Transferase</keyword>
<comment type="catalytic activity">
    <reaction evidence="1">
        <text>ATP + protein L-histidine = ADP + protein N-phospho-L-histidine.</text>
        <dbReference type="EC" id="2.7.13.3"/>
    </reaction>
</comment>
<sequence length="75" mass="7951">MSDTGPGIPAGELENVLRSLYRLERSRTTPGSGLGLSLVAAIIHMHDGELRREDNAPGVRVEIDLKEAGKNNAGA</sequence>
<dbReference type="InterPro" id="IPR005467">
    <property type="entry name" value="His_kinase_dom"/>
</dbReference>
<evidence type="ECO:0000256" key="2">
    <source>
        <dbReference type="ARBA" id="ARBA00012438"/>
    </source>
</evidence>
<dbReference type="SUPFAM" id="SSF55874">
    <property type="entry name" value="ATPase domain of HSP90 chaperone/DNA topoisomerase II/histidine kinase"/>
    <property type="match status" value="1"/>
</dbReference>
<dbReference type="EMBL" id="CP019439">
    <property type="protein sequence ID" value="AQS50224.1"/>
    <property type="molecule type" value="Genomic_DNA"/>
</dbReference>
<dbReference type="Pfam" id="PF02518">
    <property type="entry name" value="HATPase_c"/>
    <property type="match status" value="1"/>
</dbReference>
<keyword evidence="6" id="KW-0418">Kinase</keyword>
<gene>
    <name evidence="9" type="ORF">BMG03_20160</name>
</gene>
<keyword evidence="5" id="KW-0812">Transmembrane</keyword>
<keyword evidence="3" id="KW-0597">Phosphoprotein</keyword>
<dbReference type="Proteomes" id="UP000185622">
    <property type="component" value="Plasmid unnamed2"/>
</dbReference>
<feature type="domain" description="Histidine kinase" evidence="8">
    <location>
        <begin position="1"/>
        <end position="69"/>
    </location>
</feature>
<dbReference type="InterPro" id="IPR050428">
    <property type="entry name" value="TCS_sensor_his_kinase"/>
</dbReference>
<keyword evidence="7" id="KW-0472">Membrane</keyword>
<dbReference type="InterPro" id="IPR003594">
    <property type="entry name" value="HATPase_dom"/>
</dbReference>
<evidence type="ECO:0000256" key="6">
    <source>
        <dbReference type="ARBA" id="ARBA00022777"/>
    </source>
</evidence>
<proteinExistence type="predicted"/>
<reference evidence="9 10" key="1">
    <citation type="submission" date="2017-01" db="EMBL/GenBank/DDBJ databases">
        <title>The complete genome sequence of a sulfur-oxidizing marine bacterium Thioclava sp. 25B10_4T.</title>
        <authorList>
            <person name="Liu Y."/>
            <person name="Lai Q."/>
            <person name="Shao Z."/>
        </authorList>
    </citation>
    <scope>NUCLEOTIDE SEQUENCE [LARGE SCALE GENOMIC DNA]</scope>
    <source>
        <strain evidence="9 10">25B10_4</strain>
        <plasmid evidence="9 10">unnamed2</plasmid>
    </source>
</reference>
<dbReference type="CDD" id="cd00075">
    <property type="entry name" value="HATPase"/>
    <property type="match status" value="1"/>
</dbReference>
<evidence type="ECO:0000256" key="1">
    <source>
        <dbReference type="ARBA" id="ARBA00000085"/>
    </source>
</evidence>
<evidence type="ECO:0000313" key="9">
    <source>
        <dbReference type="EMBL" id="AQS50224.1"/>
    </source>
</evidence>
<dbReference type="PROSITE" id="PS50109">
    <property type="entry name" value="HIS_KIN"/>
    <property type="match status" value="1"/>
</dbReference>
<evidence type="ECO:0000256" key="5">
    <source>
        <dbReference type="ARBA" id="ARBA00022692"/>
    </source>
</evidence>
<accession>A0ABM6IN33</accession>
<keyword evidence="9" id="KW-0614">Plasmid</keyword>
<dbReference type="EC" id="2.7.13.3" evidence="2"/>
<dbReference type="PANTHER" id="PTHR45436:SF8">
    <property type="entry name" value="HISTIDINE KINASE"/>
    <property type="match status" value="1"/>
</dbReference>
<geneLocation type="plasmid" evidence="9 10">
    <name>unnamed2</name>
</geneLocation>
<keyword evidence="7" id="KW-1133">Transmembrane helix</keyword>
<organism evidence="9 10">
    <name type="scientific">Thioclava nitratireducens</name>
    <dbReference type="NCBI Taxonomy" id="1915078"/>
    <lineage>
        <taxon>Bacteria</taxon>
        <taxon>Pseudomonadati</taxon>
        <taxon>Pseudomonadota</taxon>
        <taxon>Alphaproteobacteria</taxon>
        <taxon>Rhodobacterales</taxon>
        <taxon>Paracoccaceae</taxon>
        <taxon>Thioclava</taxon>
    </lineage>
</organism>
<keyword evidence="10" id="KW-1185">Reference proteome</keyword>
<evidence type="ECO:0000313" key="10">
    <source>
        <dbReference type="Proteomes" id="UP000185622"/>
    </source>
</evidence>
<protein>
    <recommendedName>
        <fullName evidence="2">histidine kinase</fullName>
        <ecNumber evidence="2">2.7.13.3</ecNumber>
    </recommendedName>
</protein>
<dbReference type="PANTHER" id="PTHR45436">
    <property type="entry name" value="SENSOR HISTIDINE KINASE YKOH"/>
    <property type="match status" value="1"/>
</dbReference>
<evidence type="ECO:0000256" key="7">
    <source>
        <dbReference type="ARBA" id="ARBA00022989"/>
    </source>
</evidence>
<dbReference type="InterPro" id="IPR036890">
    <property type="entry name" value="HATPase_C_sf"/>
</dbReference>
<evidence type="ECO:0000256" key="3">
    <source>
        <dbReference type="ARBA" id="ARBA00022553"/>
    </source>
</evidence>
<dbReference type="Gene3D" id="3.30.565.10">
    <property type="entry name" value="Histidine kinase-like ATPase, C-terminal domain"/>
    <property type="match status" value="1"/>
</dbReference>
<name>A0ABM6IN33_9RHOB</name>
<evidence type="ECO:0000259" key="8">
    <source>
        <dbReference type="PROSITE" id="PS50109"/>
    </source>
</evidence>